<dbReference type="Pfam" id="PF11371">
    <property type="entry name" value="DUF3172"/>
    <property type="match status" value="1"/>
</dbReference>
<gene>
    <name evidence="2" type="ordered locus">Pro_0169</name>
</gene>
<organism evidence="2 3">
    <name type="scientific">Prochlorococcus marinus (strain SARG / CCMP1375 / SS120)</name>
    <dbReference type="NCBI Taxonomy" id="167539"/>
    <lineage>
        <taxon>Bacteria</taxon>
        <taxon>Bacillati</taxon>
        <taxon>Cyanobacteriota</taxon>
        <taxon>Cyanophyceae</taxon>
        <taxon>Synechococcales</taxon>
        <taxon>Prochlorococcaceae</taxon>
        <taxon>Prochlorococcus</taxon>
    </lineage>
</organism>
<dbReference type="STRING" id="167539.Pro_0169"/>
<reference evidence="2 3" key="1">
    <citation type="journal article" date="2003" name="Proc. Natl. Acad. Sci. U.S.A.">
        <title>Genome sequence of the cyanobacterium Prochlorococcus marinus SS120, a nearly minimal oxyphototrophic genome.</title>
        <authorList>
            <person name="Dufresne A."/>
            <person name="Salanoubat M."/>
            <person name="Partensky F."/>
            <person name="Artiguenave F."/>
            <person name="Axmann I.M."/>
            <person name="Barbe V."/>
            <person name="Duprat S."/>
            <person name="Galperin M.Y."/>
            <person name="Koonin E.V."/>
            <person name="Le Gall F."/>
            <person name="Makarova K.S."/>
            <person name="Ostrowski M."/>
            <person name="Oztas S."/>
            <person name="Robert C."/>
            <person name="Rogozin I.B."/>
            <person name="Scanlan D.J."/>
            <person name="Tandeau de Marsac N."/>
            <person name="Weissenbach J."/>
            <person name="Wincker P."/>
            <person name="Wolf Y.I."/>
            <person name="Hess W.R."/>
        </authorList>
    </citation>
    <scope>NUCLEOTIDE SEQUENCE [LARGE SCALE GENOMIC DNA]</scope>
    <source>
        <strain evidence="3">SARG / CCMP1375 / SS120</strain>
    </source>
</reference>
<evidence type="ECO:0000313" key="3">
    <source>
        <dbReference type="Proteomes" id="UP000001420"/>
    </source>
</evidence>
<feature type="compositionally biased region" description="Low complexity" evidence="1">
    <location>
        <begin position="1"/>
        <end position="16"/>
    </location>
</feature>
<sequence>MTRPPFRSSRRSSSSNPRRDDDVRYGRNTGRSNRSSFGNLTASQSGSLGQENITMNTGTIAILAGVLVLGVGIGSAITSTTQGGEGNIASQQQLDMAVPDPEFCRQWGASAFVIDIEMYTTLNPSTSFVTQPALQPGCVIRRENWSLLQKQGAITNEDVRECKQRMNTFAYIGSIRDNPIVRCVYQADVKDNKFIIKGVEDEGIRVNQEAIQF</sequence>
<accession>Q7VE45</accession>
<evidence type="ECO:0000256" key="1">
    <source>
        <dbReference type="SAM" id="MobiDB-lite"/>
    </source>
</evidence>
<keyword evidence="3" id="KW-1185">Reference proteome</keyword>
<dbReference type="EnsemblBacteria" id="AAP99215">
    <property type="protein sequence ID" value="AAP99215"/>
    <property type="gene ID" value="Pro_0169"/>
</dbReference>
<dbReference type="HOGENOM" id="CLU_098227_0_0_3"/>
<dbReference type="PATRIC" id="fig|167539.5.peg.175"/>
<dbReference type="KEGG" id="pma:Pro_0169"/>
<dbReference type="eggNOG" id="ENOG502ZBTH">
    <property type="taxonomic scope" value="Bacteria"/>
</dbReference>
<name>Q7VE45_PROMA</name>
<dbReference type="EMBL" id="AE017126">
    <property type="protein sequence ID" value="AAP99215.1"/>
    <property type="molecule type" value="Genomic_DNA"/>
</dbReference>
<protein>
    <recommendedName>
        <fullName evidence="4">DUF3172 domain-containing protein</fullName>
    </recommendedName>
</protein>
<dbReference type="AlphaFoldDB" id="Q7VE45"/>
<dbReference type="OrthoDB" id="455197at2"/>
<evidence type="ECO:0000313" key="2">
    <source>
        <dbReference type="EMBL" id="AAP99215.1"/>
    </source>
</evidence>
<dbReference type="Proteomes" id="UP000001420">
    <property type="component" value="Chromosome"/>
</dbReference>
<feature type="region of interest" description="Disordered" evidence="1">
    <location>
        <begin position="1"/>
        <end position="48"/>
    </location>
</feature>
<dbReference type="InterPro" id="IPR021511">
    <property type="entry name" value="DUF3172"/>
</dbReference>
<proteinExistence type="predicted"/>
<feature type="compositionally biased region" description="Polar residues" evidence="1">
    <location>
        <begin position="29"/>
        <end position="48"/>
    </location>
</feature>
<evidence type="ECO:0008006" key="4">
    <source>
        <dbReference type="Google" id="ProtNLM"/>
    </source>
</evidence>